<dbReference type="EMBL" id="PFEF01000001">
    <property type="protein sequence ID" value="PJE64920.1"/>
    <property type="molecule type" value="Genomic_DNA"/>
</dbReference>
<reference evidence="2" key="1">
    <citation type="submission" date="2017-09" db="EMBL/GenBank/DDBJ databases">
        <title>Depth-based differentiation of microbial function through sediment-hosted aquifers and enrichment of novel symbionts in the deep terrestrial subsurface.</title>
        <authorList>
            <person name="Probst A.J."/>
            <person name="Ladd B."/>
            <person name="Jarett J.K."/>
            <person name="Geller-Mcgrath D.E."/>
            <person name="Sieber C.M.K."/>
            <person name="Emerson J.B."/>
            <person name="Anantharaman K."/>
            <person name="Thomas B.C."/>
            <person name="Malmstrom R."/>
            <person name="Stieglmeier M."/>
            <person name="Klingl A."/>
            <person name="Woyke T."/>
            <person name="Ryan C.M."/>
            <person name="Banfield J.F."/>
        </authorList>
    </citation>
    <scope>NUCLEOTIDE SEQUENCE [LARGE SCALE GENOMIC DNA]</scope>
</reference>
<comment type="caution">
    <text evidence="1">The sequence shown here is derived from an EMBL/GenBank/DDBJ whole genome shotgun (WGS) entry which is preliminary data.</text>
</comment>
<evidence type="ECO:0000313" key="2">
    <source>
        <dbReference type="Proteomes" id="UP000229098"/>
    </source>
</evidence>
<evidence type="ECO:0000313" key="1">
    <source>
        <dbReference type="EMBL" id="PJE64920.1"/>
    </source>
</evidence>
<dbReference type="AlphaFoldDB" id="A0A2M8KYB8"/>
<sequence length="143" mass="16346">MDEICELTQKLTQARAESNLYVTARLVMVLQNMGVDENLYPKEKSTLPNSLNDCRDGSGLLPTYQGYEIARWHLLLKYYYGDTKVTDTDAVLIQEVVDKYHADGNLYQLASLKLTCDYLKTPPDLSLSPEEEIRFNEYLAAIQ</sequence>
<proteinExistence type="predicted"/>
<name>A0A2M8KYB8_9BACT</name>
<organism evidence="1 2">
    <name type="scientific">Candidatus Ryanbacteria bacterium CG10_big_fil_rev_8_21_14_0_10_43_42</name>
    <dbReference type="NCBI Taxonomy" id="1974864"/>
    <lineage>
        <taxon>Bacteria</taxon>
        <taxon>Candidatus Ryaniibacteriota</taxon>
    </lineage>
</organism>
<dbReference type="Proteomes" id="UP000229098">
    <property type="component" value="Unassembled WGS sequence"/>
</dbReference>
<accession>A0A2M8KYB8</accession>
<protein>
    <submittedName>
        <fullName evidence="1">Uncharacterized protein</fullName>
    </submittedName>
</protein>
<gene>
    <name evidence="1" type="ORF">COU90_00175</name>
</gene>